<feature type="region of interest" description="Disordered" evidence="1">
    <location>
        <begin position="128"/>
        <end position="238"/>
    </location>
</feature>
<gene>
    <name evidence="2" type="ORF">KQX54_018575</name>
</gene>
<reference evidence="2 3" key="1">
    <citation type="journal article" date="2021" name="J. Hered.">
        <title>A chromosome-level genome assembly of the parasitoid wasp, Cotesia glomerata (Hymenoptera: Braconidae).</title>
        <authorList>
            <person name="Pinto B.J."/>
            <person name="Weis J.J."/>
            <person name="Gamble T."/>
            <person name="Ode P.J."/>
            <person name="Paul R."/>
            <person name="Zaspel J.M."/>
        </authorList>
    </citation>
    <scope>NUCLEOTIDE SEQUENCE [LARGE SCALE GENOMIC DNA]</scope>
    <source>
        <strain evidence="2">CgM1</strain>
    </source>
</reference>
<feature type="compositionally biased region" description="Polar residues" evidence="1">
    <location>
        <begin position="197"/>
        <end position="210"/>
    </location>
</feature>
<feature type="region of interest" description="Disordered" evidence="1">
    <location>
        <begin position="344"/>
        <end position="369"/>
    </location>
</feature>
<feature type="compositionally biased region" description="Acidic residues" evidence="1">
    <location>
        <begin position="315"/>
        <end position="329"/>
    </location>
</feature>
<dbReference type="Proteomes" id="UP000826195">
    <property type="component" value="Unassembled WGS sequence"/>
</dbReference>
<feature type="compositionally biased region" description="Polar residues" evidence="1">
    <location>
        <begin position="346"/>
        <end position="356"/>
    </location>
</feature>
<sequence length="369" mass="40951">MIGDRRLSEDVAVSRNSSSSLFLIGNRIFFERLSQSERLEGPLSPFGLPSPVRNSVVLSLPTLGCVGRFWTLEWRSRGACYQAHGLLSVEAEGAAAVARMIDSSTVDIVSRRREARTALTSIRTSIPTKCTRRRESMKQPILTEAQTLGAKRPIAKAQQQLARWTSEDRLQHRAPQQPPPSPPPSTAVHLRQVHLHQPQQLLGSQPTSKDQLPIRDRGYYPPPSSLAPKDLNGLQDVDGQGKNSRVIINGEAINAQSHQQIMINNNKSKLLVKKCPDVCTGVDVNQLPNINNTNTDTDTIKKNINKNKKSKCPLDDNDDDGDDDDDDDGRIDCNIINNDDNIPNELITNTSDNENTALLPPTHFPEYKH</sequence>
<dbReference type="EMBL" id="JAHXZJ010000374">
    <property type="protein sequence ID" value="KAH0561665.1"/>
    <property type="molecule type" value="Genomic_DNA"/>
</dbReference>
<proteinExistence type="predicted"/>
<dbReference type="AlphaFoldDB" id="A0AAV7IJP0"/>
<evidence type="ECO:0000313" key="2">
    <source>
        <dbReference type="EMBL" id="KAH0561665.1"/>
    </source>
</evidence>
<feature type="region of interest" description="Disordered" evidence="1">
    <location>
        <begin position="309"/>
        <end position="329"/>
    </location>
</feature>
<accession>A0AAV7IJP0</accession>
<organism evidence="2 3">
    <name type="scientific">Cotesia glomerata</name>
    <name type="common">Lepidopteran parasitic wasp</name>
    <name type="synonym">Apanteles glomeratus</name>
    <dbReference type="NCBI Taxonomy" id="32391"/>
    <lineage>
        <taxon>Eukaryota</taxon>
        <taxon>Metazoa</taxon>
        <taxon>Ecdysozoa</taxon>
        <taxon>Arthropoda</taxon>
        <taxon>Hexapoda</taxon>
        <taxon>Insecta</taxon>
        <taxon>Pterygota</taxon>
        <taxon>Neoptera</taxon>
        <taxon>Endopterygota</taxon>
        <taxon>Hymenoptera</taxon>
        <taxon>Apocrita</taxon>
        <taxon>Ichneumonoidea</taxon>
        <taxon>Braconidae</taxon>
        <taxon>Microgastrinae</taxon>
        <taxon>Cotesia</taxon>
    </lineage>
</organism>
<evidence type="ECO:0000313" key="3">
    <source>
        <dbReference type="Proteomes" id="UP000826195"/>
    </source>
</evidence>
<evidence type="ECO:0000256" key="1">
    <source>
        <dbReference type="SAM" id="MobiDB-lite"/>
    </source>
</evidence>
<protein>
    <submittedName>
        <fullName evidence="2">Uncharacterized protein</fullName>
    </submittedName>
</protein>
<keyword evidence="3" id="KW-1185">Reference proteome</keyword>
<feature type="compositionally biased region" description="Pro residues" evidence="1">
    <location>
        <begin position="176"/>
        <end position="185"/>
    </location>
</feature>
<comment type="caution">
    <text evidence="2">The sequence shown here is derived from an EMBL/GenBank/DDBJ whole genome shotgun (WGS) entry which is preliminary data.</text>
</comment>
<name>A0AAV7IJP0_COTGL</name>